<name>A0A3B0T2Y9_9ZZZZ</name>
<dbReference type="GO" id="GO:0033567">
    <property type="term" value="P:DNA replication, Okazaki fragment processing"/>
    <property type="evidence" value="ECO:0007669"/>
    <property type="project" value="InterPro"/>
</dbReference>
<dbReference type="Pfam" id="PF01367">
    <property type="entry name" value="5_3_exonuc"/>
    <property type="match status" value="1"/>
</dbReference>
<dbReference type="EMBL" id="UOEI01000640">
    <property type="protein sequence ID" value="VAW08802.1"/>
    <property type="molecule type" value="Genomic_DNA"/>
</dbReference>
<dbReference type="InterPro" id="IPR008918">
    <property type="entry name" value="HhH2"/>
</dbReference>
<dbReference type="InterPro" id="IPR002421">
    <property type="entry name" value="5-3_exonuclease"/>
</dbReference>
<sequence length="292" mass="31730">MTTVHLVDGTYELFRSHFGAPPRTTADGWEIGAVHGMVASMLSLLAEDGVTHVGVAFDSVIESFRNAMFDGYKTGEGTPPELHAQFPVAERAMEALGVVVWSMIEQEADDGLAAAATKFAPQVDRVVIMSPDKDMAQLYGNPKIVGYDRRKAAFLDADGVREKFGVSPESIPDYLALVGDTADGIPGLPGWGAKSTGLVLSRYVHLDAVPASEEDWDVTVRGAAKLAVTLRENMDAALLYRDLATLRTDADIPENVEDLEWKGVHRAEFEALCDELDFGGIRNRPSRYAEDT</sequence>
<evidence type="ECO:0000256" key="1">
    <source>
        <dbReference type="ARBA" id="ARBA00022722"/>
    </source>
</evidence>
<keyword evidence="1" id="KW-0540">Nuclease</keyword>
<proteinExistence type="predicted"/>
<dbReference type="GO" id="GO:0017108">
    <property type="term" value="F:5'-flap endonuclease activity"/>
    <property type="evidence" value="ECO:0007669"/>
    <property type="project" value="InterPro"/>
</dbReference>
<dbReference type="AlphaFoldDB" id="A0A3B0T2Y9"/>
<evidence type="ECO:0000256" key="2">
    <source>
        <dbReference type="ARBA" id="ARBA00022801"/>
    </source>
</evidence>
<dbReference type="PANTHER" id="PTHR42646:SF2">
    <property type="entry name" value="5'-3' EXONUCLEASE FAMILY PROTEIN"/>
    <property type="match status" value="1"/>
</dbReference>
<dbReference type="InterPro" id="IPR020046">
    <property type="entry name" value="5-3_exonucl_a-hlix_arch_N"/>
</dbReference>
<dbReference type="PANTHER" id="PTHR42646">
    <property type="entry name" value="FLAP ENDONUCLEASE XNI"/>
    <property type="match status" value="1"/>
</dbReference>
<dbReference type="Gene3D" id="3.40.50.1010">
    <property type="entry name" value="5'-nuclease"/>
    <property type="match status" value="1"/>
</dbReference>
<dbReference type="SMART" id="SM00279">
    <property type="entry name" value="HhH2"/>
    <property type="match status" value="1"/>
</dbReference>
<evidence type="ECO:0000259" key="4">
    <source>
        <dbReference type="SMART" id="SM00475"/>
    </source>
</evidence>
<dbReference type="Gene3D" id="1.10.150.20">
    <property type="entry name" value="5' to 3' exonuclease, C-terminal subdomain"/>
    <property type="match status" value="1"/>
</dbReference>
<dbReference type="InterPro" id="IPR029060">
    <property type="entry name" value="PIN-like_dom_sf"/>
</dbReference>
<accession>A0A3B0T2Y9</accession>
<keyword evidence="5" id="KW-0269">Exonuclease</keyword>
<keyword evidence="2" id="KW-0378">Hydrolase</keyword>
<dbReference type="Pfam" id="PF02739">
    <property type="entry name" value="5_3_exonuc_N"/>
    <property type="match status" value="1"/>
</dbReference>
<feature type="domain" description="5'-3' exonuclease" evidence="4">
    <location>
        <begin position="1"/>
        <end position="262"/>
    </location>
</feature>
<evidence type="ECO:0000313" key="5">
    <source>
        <dbReference type="EMBL" id="VAW08802.1"/>
    </source>
</evidence>
<gene>
    <name evidence="5" type="ORF">MNBD_ACTINO01-2505</name>
</gene>
<dbReference type="InterPro" id="IPR038969">
    <property type="entry name" value="FEN"/>
</dbReference>
<evidence type="ECO:0000256" key="3">
    <source>
        <dbReference type="ARBA" id="ARBA00023125"/>
    </source>
</evidence>
<dbReference type="SMART" id="SM00475">
    <property type="entry name" value="53EXOc"/>
    <property type="match status" value="1"/>
</dbReference>
<organism evidence="5">
    <name type="scientific">hydrothermal vent metagenome</name>
    <dbReference type="NCBI Taxonomy" id="652676"/>
    <lineage>
        <taxon>unclassified sequences</taxon>
        <taxon>metagenomes</taxon>
        <taxon>ecological metagenomes</taxon>
    </lineage>
</organism>
<dbReference type="GO" id="GO:0008409">
    <property type="term" value="F:5'-3' exonuclease activity"/>
    <property type="evidence" value="ECO:0007669"/>
    <property type="project" value="InterPro"/>
</dbReference>
<dbReference type="InterPro" id="IPR036279">
    <property type="entry name" value="5-3_exonuclease_C_sf"/>
</dbReference>
<dbReference type="SUPFAM" id="SSF47807">
    <property type="entry name" value="5' to 3' exonuclease, C-terminal subdomain"/>
    <property type="match status" value="1"/>
</dbReference>
<keyword evidence="3" id="KW-0238">DNA-binding</keyword>
<dbReference type="CDD" id="cd09898">
    <property type="entry name" value="H3TH_53EXO"/>
    <property type="match status" value="1"/>
</dbReference>
<reference evidence="5" key="1">
    <citation type="submission" date="2018-06" db="EMBL/GenBank/DDBJ databases">
        <authorList>
            <person name="Zhirakovskaya E."/>
        </authorList>
    </citation>
    <scope>NUCLEOTIDE SEQUENCE</scope>
</reference>
<protein>
    <submittedName>
        <fullName evidence="5">DNA polymerase I 5'-3' exonuclease domain</fullName>
    </submittedName>
</protein>
<dbReference type="GO" id="GO:0003677">
    <property type="term" value="F:DNA binding"/>
    <property type="evidence" value="ECO:0007669"/>
    <property type="project" value="UniProtKB-KW"/>
</dbReference>
<dbReference type="CDD" id="cd09859">
    <property type="entry name" value="PIN_53EXO"/>
    <property type="match status" value="1"/>
</dbReference>
<dbReference type="InterPro" id="IPR020045">
    <property type="entry name" value="DNA_polI_H3TH"/>
</dbReference>
<dbReference type="SUPFAM" id="SSF88723">
    <property type="entry name" value="PIN domain-like"/>
    <property type="match status" value="1"/>
</dbReference>